<keyword evidence="2" id="KW-1185">Reference proteome</keyword>
<evidence type="ECO:0000313" key="2">
    <source>
        <dbReference type="Proteomes" id="UP000183832"/>
    </source>
</evidence>
<gene>
    <name evidence="1" type="ORF">CLUMA_CG021131</name>
</gene>
<evidence type="ECO:0000313" key="1">
    <source>
        <dbReference type="EMBL" id="CRL07991.1"/>
    </source>
</evidence>
<organism evidence="1 2">
    <name type="scientific">Clunio marinus</name>
    <dbReference type="NCBI Taxonomy" id="568069"/>
    <lineage>
        <taxon>Eukaryota</taxon>
        <taxon>Metazoa</taxon>
        <taxon>Ecdysozoa</taxon>
        <taxon>Arthropoda</taxon>
        <taxon>Hexapoda</taxon>
        <taxon>Insecta</taxon>
        <taxon>Pterygota</taxon>
        <taxon>Neoptera</taxon>
        <taxon>Endopterygota</taxon>
        <taxon>Diptera</taxon>
        <taxon>Nematocera</taxon>
        <taxon>Chironomoidea</taxon>
        <taxon>Chironomidae</taxon>
        <taxon>Clunio</taxon>
    </lineage>
</organism>
<reference evidence="1 2" key="1">
    <citation type="submission" date="2015-04" db="EMBL/GenBank/DDBJ databases">
        <authorList>
            <person name="Syromyatnikov M.Y."/>
            <person name="Popov V.N."/>
        </authorList>
    </citation>
    <scope>NUCLEOTIDE SEQUENCE [LARGE SCALE GENOMIC DNA]</scope>
</reference>
<dbReference type="EMBL" id="CVRI01000074">
    <property type="protein sequence ID" value="CRL07991.1"/>
    <property type="molecule type" value="Genomic_DNA"/>
</dbReference>
<dbReference type="AlphaFoldDB" id="A0A1J1J6G8"/>
<accession>A0A1J1J6G8</accession>
<name>A0A1J1J6G8_9DIPT</name>
<proteinExistence type="predicted"/>
<protein>
    <submittedName>
        <fullName evidence="1">CLUMA_CG021131, isoform A</fullName>
    </submittedName>
</protein>
<sequence>MEANNRTGKQKKRKYLQLRCDIKLRYLNFDTHAPFSKVLHFHGFSLQLEKERLSKIGTGVKPCKIILKAQVDLSRFLLTAEIERNSCRLWGCQKS</sequence>
<dbReference type="Proteomes" id="UP000183832">
    <property type="component" value="Unassembled WGS sequence"/>
</dbReference>